<dbReference type="InterPro" id="IPR037185">
    <property type="entry name" value="EmrE-like"/>
</dbReference>
<dbReference type="RefSeq" id="WP_094034445.1">
    <property type="nucleotide sequence ID" value="NZ_CP022540.1"/>
</dbReference>
<keyword evidence="1" id="KW-0472">Membrane</keyword>
<name>A0A222E2B1_9RHOB</name>
<dbReference type="EMBL" id="CP022540">
    <property type="protein sequence ID" value="ASP20354.1"/>
    <property type="molecule type" value="Genomic_DNA"/>
</dbReference>
<accession>A0A222E2B1</accession>
<evidence type="ECO:0000313" key="3">
    <source>
        <dbReference type="Proteomes" id="UP000203589"/>
    </source>
</evidence>
<evidence type="ECO:0008006" key="4">
    <source>
        <dbReference type="Google" id="ProtNLM"/>
    </source>
</evidence>
<dbReference type="OrthoDB" id="7874882at2"/>
<protein>
    <recommendedName>
        <fullName evidence="4">4-amino-4-deoxy-L-arabinose-phosphoundecaprenol flippase subunit ArnF</fullName>
    </recommendedName>
</protein>
<reference evidence="2 3" key="1">
    <citation type="submission" date="2017-07" db="EMBL/GenBank/DDBJ databases">
        <title>Genome Sequence of Antarctobacter heliothermus Strain SMS3 Isolated from a culture of the Diatom Skeletonema marinoi.</title>
        <authorList>
            <person name="Topel M."/>
            <person name="Pinder M.I.M."/>
            <person name="Johansson O.N."/>
            <person name="Kourtchenko O."/>
            <person name="Godhe A."/>
            <person name="Clarke A.K."/>
        </authorList>
    </citation>
    <scope>NUCLEOTIDE SEQUENCE [LARGE SCALE GENOMIC DNA]</scope>
    <source>
        <strain evidence="2 3">SMS3</strain>
    </source>
</reference>
<keyword evidence="3" id="KW-1185">Reference proteome</keyword>
<dbReference type="Proteomes" id="UP000203589">
    <property type="component" value="Chromosome"/>
</dbReference>
<keyword evidence="1" id="KW-0812">Transmembrane</keyword>
<feature type="transmembrane region" description="Helical" evidence="1">
    <location>
        <begin position="37"/>
        <end position="56"/>
    </location>
</feature>
<dbReference type="KEGG" id="aht:ANTHELSMS3_01661"/>
<keyword evidence="1" id="KW-1133">Transmembrane helix</keyword>
<gene>
    <name evidence="2" type="ORF">ANTHELSMS3_01661</name>
</gene>
<sequence length="112" mass="12013">MSHILVGFAFTLITALVVIVGDTLLKHAADSGKPLMSGLVVAGCVIYAFSAIFWFWAMRHMTLAQAGVAYSILTLLALCAIGVIWFGERLYAREYAGIACAVAAMVLMVRVT</sequence>
<proteinExistence type="predicted"/>
<feature type="transmembrane region" description="Helical" evidence="1">
    <location>
        <begin position="92"/>
        <end position="111"/>
    </location>
</feature>
<dbReference type="AlphaFoldDB" id="A0A222E2B1"/>
<dbReference type="Gene3D" id="1.10.3730.20">
    <property type="match status" value="1"/>
</dbReference>
<evidence type="ECO:0000256" key="1">
    <source>
        <dbReference type="SAM" id="Phobius"/>
    </source>
</evidence>
<feature type="transmembrane region" description="Helical" evidence="1">
    <location>
        <begin position="68"/>
        <end position="86"/>
    </location>
</feature>
<evidence type="ECO:0000313" key="2">
    <source>
        <dbReference type="EMBL" id="ASP20354.1"/>
    </source>
</evidence>
<dbReference type="SUPFAM" id="SSF103481">
    <property type="entry name" value="Multidrug resistance efflux transporter EmrE"/>
    <property type="match status" value="1"/>
</dbReference>
<organism evidence="2 3">
    <name type="scientific">Antarctobacter heliothermus</name>
    <dbReference type="NCBI Taxonomy" id="74033"/>
    <lineage>
        <taxon>Bacteria</taxon>
        <taxon>Pseudomonadati</taxon>
        <taxon>Pseudomonadota</taxon>
        <taxon>Alphaproteobacteria</taxon>
        <taxon>Rhodobacterales</taxon>
        <taxon>Roseobacteraceae</taxon>
        <taxon>Antarctobacter</taxon>
    </lineage>
</organism>